<accession>A0ABP7W6K0</accession>
<keyword evidence="2" id="KW-1185">Reference proteome</keyword>
<evidence type="ECO:0008006" key="3">
    <source>
        <dbReference type="Google" id="ProtNLM"/>
    </source>
</evidence>
<dbReference type="Gene3D" id="3.30.420.10">
    <property type="entry name" value="Ribonuclease H-like superfamily/Ribonuclease H"/>
    <property type="match status" value="1"/>
</dbReference>
<comment type="caution">
    <text evidence="1">The sequence shown here is derived from an EMBL/GenBank/DDBJ whole genome shotgun (WGS) entry which is preliminary data.</text>
</comment>
<sequence>MSSVQGVVIDIESSGLDVESYPIQIGWAALDLSTSGSFLIRPADGWIYWDERSEAVHGLDRKDLDAGLSVSQACQKLLIAVVGSQLYCDAPPYDQFWLDRLFAAGGWTERQLHLAHINTRIPDEHNDAFMDELEARARSHDALNDARLIAAVAMRPKYYG</sequence>
<protein>
    <recommendedName>
        <fullName evidence="3">Exonuclease domain-containing protein</fullName>
    </recommendedName>
</protein>
<dbReference type="EMBL" id="BAABDM010000001">
    <property type="protein sequence ID" value="GAA4081975.1"/>
    <property type="molecule type" value="Genomic_DNA"/>
</dbReference>
<dbReference type="Proteomes" id="UP001500392">
    <property type="component" value="Unassembled WGS sequence"/>
</dbReference>
<organism evidence="1 2">
    <name type="scientific">Zhongshania borealis</name>
    <dbReference type="NCBI Taxonomy" id="889488"/>
    <lineage>
        <taxon>Bacteria</taxon>
        <taxon>Pseudomonadati</taxon>
        <taxon>Pseudomonadota</taxon>
        <taxon>Gammaproteobacteria</taxon>
        <taxon>Cellvibrionales</taxon>
        <taxon>Spongiibacteraceae</taxon>
        <taxon>Zhongshania</taxon>
    </lineage>
</organism>
<dbReference type="RefSeq" id="WP_344931594.1">
    <property type="nucleotide sequence ID" value="NZ_BAABDM010000001.1"/>
</dbReference>
<proteinExistence type="predicted"/>
<dbReference type="InterPro" id="IPR036397">
    <property type="entry name" value="RNaseH_sf"/>
</dbReference>
<dbReference type="SUPFAM" id="SSF53098">
    <property type="entry name" value="Ribonuclease H-like"/>
    <property type="match status" value="1"/>
</dbReference>
<reference evidence="2" key="1">
    <citation type="journal article" date="2019" name="Int. J. Syst. Evol. Microbiol.">
        <title>The Global Catalogue of Microorganisms (GCM) 10K type strain sequencing project: providing services to taxonomists for standard genome sequencing and annotation.</title>
        <authorList>
            <consortium name="The Broad Institute Genomics Platform"/>
            <consortium name="The Broad Institute Genome Sequencing Center for Infectious Disease"/>
            <person name="Wu L."/>
            <person name="Ma J."/>
        </authorList>
    </citation>
    <scope>NUCLEOTIDE SEQUENCE [LARGE SCALE GENOMIC DNA]</scope>
    <source>
        <strain evidence="2">JCM 17304</strain>
    </source>
</reference>
<evidence type="ECO:0000313" key="1">
    <source>
        <dbReference type="EMBL" id="GAA4081975.1"/>
    </source>
</evidence>
<dbReference type="InterPro" id="IPR012337">
    <property type="entry name" value="RNaseH-like_sf"/>
</dbReference>
<name>A0ABP7W6K0_9GAMM</name>
<evidence type="ECO:0000313" key="2">
    <source>
        <dbReference type="Proteomes" id="UP001500392"/>
    </source>
</evidence>
<gene>
    <name evidence="1" type="ORF">GCM10022414_00440</name>
</gene>